<accession>A0A6J4L6U8</accession>
<protein>
    <submittedName>
        <fullName evidence="1">Uncharacterized protein</fullName>
    </submittedName>
</protein>
<gene>
    <name evidence="1" type="ORF">AVDCRST_MAG94-1593</name>
</gene>
<feature type="non-terminal residue" evidence="1">
    <location>
        <position position="1"/>
    </location>
</feature>
<dbReference type="EMBL" id="CADCTY010000553">
    <property type="protein sequence ID" value="CAA9324146.1"/>
    <property type="molecule type" value="Genomic_DNA"/>
</dbReference>
<name>A0A6J4L6U8_9CYAN</name>
<reference evidence="1" key="1">
    <citation type="submission" date="2020-02" db="EMBL/GenBank/DDBJ databases">
        <authorList>
            <person name="Meier V. D."/>
        </authorList>
    </citation>
    <scope>NUCLEOTIDE SEQUENCE</scope>
    <source>
        <strain evidence="1">AVDCRST_MAG94</strain>
    </source>
</reference>
<evidence type="ECO:0000313" key="1">
    <source>
        <dbReference type="EMBL" id="CAA9324146.1"/>
    </source>
</evidence>
<sequence length="25" mass="2526">CQTTLLDSISAHLSGTKDSTSATST</sequence>
<dbReference type="AlphaFoldDB" id="A0A6J4L6U8"/>
<feature type="non-terminal residue" evidence="1">
    <location>
        <position position="25"/>
    </location>
</feature>
<proteinExistence type="predicted"/>
<organism evidence="1">
    <name type="scientific">uncultured Leptolyngbya sp</name>
    <dbReference type="NCBI Taxonomy" id="332963"/>
    <lineage>
        <taxon>Bacteria</taxon>
        <taxon>Bacillati</taxon>
        <taxon>Cyanobacteriota</taxon>
        <taxon>Cyanophyceae</taxon>
        <taxon>Leptolyngbyales</taxon>
        <taxon>Leptolyngbyaceae</taxon>
        <taxon>Leptolyngbya group</taxon>
        <taxon>Leptolyngbya</taxon>
        <taxon>environmental samples</taxon>
    </lineage>
</organism>